<dbReference type="InterPro" id="IPR050491">
    <property type="entry name" value="AmpC-like"/>
</dbReference>
<dbReference type="Pfam" id="PF00144">
    <property type="entry name" value="Beta-lactamase"/>
    <property type="match status" value="1"/>
</dbReference>
<dbReference type="RefSeq" id="WP_136567073.1">
    <property type="nucleotide sequence ID" value="NZ_SNTZ01000009.1"/>
</dbReference>
<feature type="domain" description="Beta-lactamase-related" evidence="2">
    <location>
        <begin position="43"/>
        <end position="345"/>
    </location>
</feature>
<gene>
    <name evidence="3" type="ORF">EZV76_13375</name>
</gene>
<evidence type="ECO:0000313" key="3">
    <source>
        <dbReference type="EMBL" id="THV58071.1"/>
    </source>
</evidence>
<dbReference type="AlphaFoldDB" id="A0A4S8RKB4"/>
<comment type="caution">
    <text evidence="3">The sequence shown here is derived from an EMBL/GenBank/DDBJ whole genome shotgun (WGS) entry which is preliminary data.</text>
</comment>
<dbReference type="SUPFAM" id="SSF56601">
    <property type="entry name" value="beta-lactamase/transpeptidase-like"/>
    <property type="match status" value="1"/>
</dbReference>
<keyword evidence="1" id="KW-0732">Signal</keyword>
<dbReference type="InterPro" id="IPR012338">
    <property type="entry name" value="Beta-lactam/transpept-like"/>
</dbReference>
<dbReference type="InterPro" id="IPR001466">
    <property type="entry name" value="Beta-lactam-related"/>
</dbReference>
<dbReference type="EMBL" id="SNTZ01000009">
    <property type="protein sequence ID" value="THV58071.1"/>
    <property type="molecule type" value="Genomic_DNA"/>
</dbReference>
<feature type="chain" id="PRO_5020798033" description="Beta-lactamase-related domain-containing protein" evidence="1">
    <location>
        <begin position="23"/>
        <end position="547"/>
    </location>
</feature>
<evidence type="ECO:0000313" key="4">
    <source>
        <dbReference type="Proteomes" id="UP000310406"/>
    </source>
</evidence>
<evidence type="ECO:0000259" key="2">
    <source>
        <dbReference type="Pfam" id="PF00144"/>
    </source>
</evidence>
<dbReference type="PANTHER" id="PTHR46825:SF9">
    <property type="entry name" value="BETA-LACTAMASE-RELATED DOMAIN-CONTAINING PROTEIN"/>
    <property type="match status" value="1"/>
</dbReference>
<dbReference type="Gene3D" id="3.40.710.10">
    <property type="entry name" value="DD-peptidase/beta-lactamase superfamily"/>
    <property type="match status" value="1"/>
</dbReference>
<dbReference type="OrthoDB" id="9793489at2"/>
<keyword evidence="4" id="KW-1185">Reference proteome</keyword>
<proteinExistence type="predicted"/>
<evidence type="ECO:0000256" key="1">
    <source>
        <dbReference type="SAM" id="SignalP"/>
    </source>
</evidence>
<protein>
    <recommendedName>
        <fullName evidence="2">Beta-lactamase-related domain-containing protein</fullName>
    </recommendedName>
</protein>
<accession>A0A4S8RKB4</accession>
<dbReference type="PANTHER" id="PTHR46825">
    <property type="entry name" value="D-ALANYL-D-ALANINE-CARBOXYPEPTIDASE/ENDOPEPTIDASE AMPH"/>
    <property type="match status" value="1"/>
</dbReference>
<reference evidence="3 4" key="1">
    <citation type="submission" date="2019-03" db="EMBL/GenBank/DDBJ databases">
        <title>Muricauda SCR12 sp.nov, a marine bacterium isolated from Pacific Ocean:the Okinawa trough.</title>
        <authorList>
            <person name="Liu L."/>
        </authorList>
    </citation>
    <scope>NUCLEOTIDE SEQUENCE [LARGE SCALE GENOMIC DNA]</scope>
    <source>
        <strain evidence="3 4">SCR12</strain>
    </source>
</reference>
<feature type="signal peptide" evidence="1">
    <location>
        <begin position="1"/>
        <end position="22"/>
    </location>
</feature>
<dbReference type="Proteomes" id="UP000310406">
    <property type="component" value="Unassembled WGS sequence"/>
</dbReference>
<sequence>MMRTFYNPFFLLAFLFWGISSAQLPADKAAKIDSLFLEWNRPNHPGGSIAIMQGDKTVFSKAYGLASMEYLVPNSPGTQYNVASVSKQFSALGIVRLHLQGRLSIDDTIDNYIDQLPEFGQRITIRHMLHHTSGLRSLHALLALAGWRGDDYKTNADLNRIIVDQEELNFEPGAEYLYCNTGYMFLANIIEKVTGKTFVDYMQQEIFAPLGMENTYVEDQYNRVVPNNATSYNSTFSGFNRAVEYWGYVGSGNMHTTTADLLKYLRNFYAPLPGWEKAFELMETMDPLNDGSHNQYAFGVNVDDFFGEKRISHGGSIGGFRSNVAVFPEKEISIVALTNFSRSGPASKVSKIAEILLGDVTLPISISAKKISKSKMKSYEGYYWDDVTLQEQKIEVSGDTLFLGNGNSKFIPVDIDRFEAIDRDNKTILTFQKNTMTMLRNSGGPLIFKKYTPLKSNAKNAEEFVGTYYSPEIQTAYTIHFSDGKLYAHHIRHGKLYLEQKQEDLFTGEYPLSVLKFFRDGDRKIKGVRISNGRARNLWFLKQRNSK</sequence>
<organism evidence="3 4">
    <name type="scientific">Flagellimonas alvinocaridis</name>
    <dbReference type="NCBI Taxonomy" id="2530200"/>
    <lineage>
        <taxon>Bacteria</taxon>
        <taxon>Pseudomonadati</taxon>
        <taxon>Bacteroidota</taxon>
        <taxon>Flavobacteriia</taxon>
        <taxon>Flavobacteriales</taxon>
        <taxon>Flavobacteriaceae</taxon>
        <taxon>Flagellimonas</taxon>
    </lineage>
</organism>
<name>A0A4S8RKB4_9FLAO</name>